<reference evidence="1 2" key="1">
    <citation type="submission" date="2021-04" db="EMBL/GenBank/DDBJ databases">
        <authorList>
            <person name="Ivanova A."/>
        </authorList>
    </citation>
    <scope>NUCLEOTIDE SEQUENCE [LARGE SCALE GENOMIC DNA]</scope>
    <source>
        <strain evidence="1 2">G18</strain>
    </source>
</reference>
<dbReference type="InterPro" id="IPR008767">
    <property type="entry name" value="Phage_SPP1_head-tail_adaptor"/>
</dbReference>
<proteinExistence type="predicted"/>
<dbReference type="Pfam" id="PF05521">
    <property type="entry name" value="Phage_HCP"/>
    <property type="match status" value="1"/>
</dbReference>
<sequence>MQKSGIYNCRLQWLKGYRTVDEQGQQVLTAQENGYLWASLEETNGRNTADYGAKQPGADVTILLKDAPPVSTDDLLRDESGTVYRIESIYGANNELSLQAHRNDKLTTDVSIAAHIVGISRMRQHLTIGVPLGSSDDFSAALLLVL</sequence>
<evidence type="ECO:0000313" key="1">
    <source>
        <dbReference type="EMBL" id="MBP3957421.1"/>
    </source>
</evidence>
<comment type="caution">
    <text evidence="1">The sequence shown here is derived from an EMBL/GenBank/DDBJ whole genome shotgun (WGS) entry which is preliminary data.</text>
</comment>
<organism evidence="1 2">
    <name type="scientific">Gemmata palustris</name>
    <dbReference type="NCBI Taxonomy" id="2822762"/>
    <lineage>
        <taxon>Bacteria</taxon>
        <taxon>Pseudomonadati</taxon>
        <taxon>Planctomycetota</taxon>
        <taxon>Planctomycetia</taxon>
        <taxon>Gemmatales</taxon>
        <taxon>Gemmataceae</taxon>
        <taxon>Gemmata</taxon>
    </lineage>
</organism>
<dbReference type="InterPro" id="IPR038666">
    <property type="entry name" value="SSP1_head-tail_sf"/>
</dbReference>
<dbReference type="Gene3D" id="2.40.10.270">
    <property type="entry name" value="Bacteriophage SPP1 head-tail adaptor protein"/>
    <property type="match status" value="1"/>
</dbReference>
<dbReference type="EMBL" id="JAGKQQ010000001">
    <property type="protein sequence ID" value="MBP3957421.1"/>
    <property type="molecule type" value="Genomic_DNA"/>
</dbReference>
<keyword evidence="2" id="KW-1185">Reference proteome</keyword>
<dbReference type="RefSeq" id="WP_210656454.1">
    <property type="nucleotide sequence ID" value="NZ_JAGKQQ010000001.1"/>
</dbReference>
<accession>A0ABS5BUP3</accession>
<evidence type="ECO:0000313" key="2">
    <source>
        <dbReference type="Proteomes" id="UP000676565"/>
    </source>
</evidence>
<dbReference type="Proteomes" id="UP000676565">
    <property type="component" value="Unassembled WGS sequence"/>
</dbReference>
<gene>
    <name evidence="1" type="ORF">J8F10_19415</name>
</gene>
<name>A0ABS5BUP3_9BACT</name>
<protein>
    <submittedName>
        <fullName evidence="1">Head-tail adaptor protein</fullName>
    </submittedName>
</protein>